<feature type="transmembrane region" description="Helical" evidence="1">
    <location>
        <begin position="109"/>
        <end position="130"/>
    </location>
</feature>
<dbReference type="NCBIfam" id="NF037970">
    <property type="entry name" value="vanZ_1"/>
    <property type="match status" value="1"/>
</dbReference>
<feature type="transmembrane region" description="Helical" evidence="1">
    <location>
        <begin position="12"/>
        <end position="30"/>
    </location>
</feature>
<dbReference type="Pfam" id="PF04892">
    <property type="entry name" value="VanZ"/>
    <property type="match status" value="1"/>
</dbReference>
<keyword evidence="1" id="KW-0812">Transmembrane</keyword>
<dbReference type="PANTHER" id="PTHR28008">
    <property type="entry name" value="DOMAIN PROTEIN, PUTATIVE (AFU_ORTHOLOGUE AFUA_3G10980)-RELATED"/>
    <property type="match status" value="1"/>
</dbReference>
<comment type="caution">
    <text evidence="3">The sequence shown here is derived from an EMBL/GenBank/DDBJ whole genome shotgun (WGS) entry which is preliminary data.</text>
</comment>
<dbReference type="PANTHER" id="PTHR28008:SF1">
    <property type="entry name" value="DOMAIN PROTEIN, PUTATIVE (AFU_ORTHOLOGUE AFUA_3G10980)-RELATED"/>
    <property type="match status" value="1"/>
</dbReference>
<keyword evidence="4" id="KW-1185">Reference proteome</keyword>
<feature type="transmembrane region" description="Helical" evidence="1">
    <location>
        <begin position="50"/>
        <end position="69"/>
    </location>
</feature>
<gene>
    <name evidence="3" type="ORF">ACFQHK_14450</name>
</gene>
<dbReference type="RefSeq" id="WP_304449355.1">
    <property type="nucleotide sequence ID" value="NZ_JARRAH010000001.1"/>
</dbReference>
<sequence length="146" mass="15043">MSPHLPLAPRWVRYALVVLWAGYVLVASTVDPPTAGVPTTGPLGLVGFDKWLHALSYGAMAGLVAYAVLARDARAVVLAVAAAVAFGAGVEVIQDFLPYRAFDVDDMLANAVGAVLGGLGWTVLTAYLTLPGDRGGFTGASGSESR</sequence>
<accession>A0ABD5UGZ4</accession>
<organism evidence="3 4">
    <name type="scientific">Halomarina ordinaria</name>
    <dbReference type="NCBI Taxonomy" id="3033939"/>
    <lineage>
        <taxon>Archaea</taxon>
        <taxon>Methanobacteriati</taxon>
        <taxon>Methanobacteriota</taxon>
        <taxon>Stenosarchaea group</taxon>
        <taxon>Halobacteria</taxon>
        <taxon>Halobacteriales</taxon>
        <taxon>Natronomonadaceae</taxon>
        <taxon>Halomarina</taxon>
    </lineage>
</organism>
<name>A0ABD5UGZ4_9EURY</name>
<protein>
    <submittedName>
        <fullName evidence="3">VanZ family protein</fullName>
    </submittedName>
</protein>
<keyword evidence="1" id="KW-1133">Transmembrane helix</keyword>
<reference evidence="3 4" key="1">
    <citation type="journal article" date="2019" name="Int. J. Syst. Evol. Microbiol.">
        <title>The Global Catalogue of Microorganisms (GCM) 10K type strain sequencing project: providing services to taxonomists for standard genome sequencing and annotation.</title>
        <authorList>
            <consortium name="The Broad Institute Genomics Platform"/>
            <consortium name="The Broad Institute Genome Sequencing Center for Infectious Disease"/>
            <person name="Wu L."/>
            <person name="Ma J."/>
        </authorList>
    </citation>
    <scope>NUCLEOTIDE SEQUENCE [LARGE SCALE GENOMIC DNA]</scope>
    <source>
        <strain evidence="3 4">PSRA2</strain>
    </source>
</reference>
<proteinExistence type="predicted"/>
<dbReference type="EMBL" id="JBHSXM010000001">
    <property type="protein sequence ID" value="MFC6837692.1"/>
    <property type="molecule type" value="Genomic_DNA"/>
</dbReference>
<dbReference type="Proteomes" id="UP001596406">
    <property type="component" value="Unassembled WGS sequence"/>
</dbReference>
<feature type="transmembrane region" description="Helical" evidence="1">
    <location>
        <begin position="76"/>
        <end position="97"/>
    </location>
</feature>
<evidence type="ECO:0000313" key="3">
    <source>
        <dbReference type="EMBL" id="MFC6837692.1"/>
    </source>
</evidence>
<evidence type="ECO:0000259" key="2">
    <source>
        <dbReference type="Pfam" id="PF04892"/>
    </source>
</evidence>
<evidence type="ECO:0000313" key="4">
    <source>
        <dbReference type="Proteomes" id="UP001596406"/>
    </source>
</evidence>
<dbReference type="AlphaFoldDB" id="A0ABD5UGZ4"/>
<dbReference type="InterPro" id="IPR006976">
    <property type="entry name" value="VanZ-like"/>
</dbReference>
<evidence type="ECO:0000256" key="1">
    <source>
        <dbReference type="SAM" id="Phobius"/>
    </source>
</evidence>
<feature type="domain" description="VanZ-like" evidence="2">
    <location>
        <begin position="48"/>
        <end position="123"/>
    </location>
</feature>
<keyword evidence="1" id="KW-0472">Membrane</keyword>